<feature type="region of interest" description="Disordered" evidence="1">
    <location>
        <begin position="24"/>
        <end position="46"/>
    </location>
</feature>
<keyword evidence="3" id="KW-1185">Reference proteome</keyword>
<sequence length="78" mass="8706">MRSRTYSSLTFGHKTMTFAIKLSYKKKEPRNPRGLHRHQKATTSNDNGDMTTSCLCAVTLMKIASLADIVLDGKVKCT</sequence>
<proteinExistence type="predicted"/>
<accession>A0AAV0WQR9</accession>
<protein>
    <submittedName>
        <fullName evidence="2">Uncharacterized protein</fullName>
    </submittedName>
</protein>
<dbReference type="Proteomes" id="UP001160148">
    <property type="component" value="Unassembled WGS sequence"/>
</dbReference>
<comment type="caution">
    <text evidence="2">The sequence shown here is derived from an EMBL/GenBank/DDBJ whole genome shotgun (WGS) entry which is preliminary data.</text>
</comment>
<evidence type="ECO:0000313" key="2">
    <source>
        <dbReference type="EMBL" id="CAI6358078.1"/>
    </source>
</evidence>
<dbReference type="EMBL" id="CARXXK010000002">
    <property type="protein sequence ID" value="CAI6358078.1"/>
    <property type="molecule type" value="Genomic_DNA"/>
</dbReference>
<reference evidence="2 3" key="1">
    <citation type="submission" date="2023-01" db="EMBL/GenBank/DDBJ databases">
        <authorList>
            <person name="Whitehead M."/>
        </authorList>
    </citation>
    <scope>NUCLEOTIDE SEQUENCE [LARGE SCALE GENOMIC DNA]</scope>
</reference>
<gene>
    <name evidence="2" type="ORF">MEUPH1_LOCUS13636</name>
</gene>
<evidence type="ECO:0000313" key="3">
    <source>
        <dbReference type="Proteomes" id="UP001160148"/>
    </source>
</evidence>
<dbReference type="AlphaFoldDB" id="A0AAV0WQR9"/>
<evidence type="ECO:0000256" key="1">
    <source>
        <dbReference type="SAM" id="MobiDB-lite"/>
    </source>
</evidence>
<name>A0AAV0WQR9_9HEMI</name>
<organism evidence="2 3">
    <name type="scientific">Macrosiphum euphorbiae</name>
    <name type="common">potato aphid</name>
    <dbReference type="NCBI Taxonomy" id="13131"/>
    <lineage>
        <taxon>Eukaryota</taxon>
        <taxon>Metazoa</taxon>
        <taxon>Ecdysozoa</taxon>
        <taxon>Arthropoda</taxon>
        <taxon>Hexapoda</taxon>
        <taxon>Insecta</taxon>
        <taxon>Pterygota</taxon>
        <taxon>Neoptera</taxon>
        <taxon>Paraneoptera</taxon>
        <taxon>Hemiptera</taxon>
        <taxon>Sternorrhyncha</taxon>
        <taxon>Aphidomorpha</taxon>
        <taxon>Aphidoidea</taxon>
        <taxon>Aphididae</taxon>
        <taxon>Macrosiphini</taxon>
        <taxon>Macrosiphum</taxon>
    </lineage>
</organism>